<dbReference type="Pfam" id="PF11662">
    <property type="entry name" value="DUF3263"/>
    <property type="match status" value="1"/>
</dbReference>
<dbReference type="Proteomes" id="UP000052979">
    <property type="component" value="Unassembled WGS sequence"/>
</dbReference>
<sequence length="98" mass="11168">MRSMSDATEGEQRQRAPLPDCDRLILDFEREWAARNGDKDEAIRSQLGFSAARYYQMLSAVLASPAALAYDPMLVKRLQRLRDERVGARAARQLGRLE</sequence>
<protein>
    <recommendedName>
        <fullName evidence="3">DUF3263 domain-containing protein</fullName>
    </recommendedName>
</protein>
<dbReference type="eggNOG" id="ENOG5032SVJ">
    <property type="taxonomic scope" value="Bacteria"/>
</dbReference>
<evidence type="ECO:0000313" key="2">
    <source>
        <dbReference type="Proteomes" id="UP000052979"/>
    </source>
</evidence>
<organism evidence="1 2">
    <name type="scientific">Rathayibacter toxicus</name>
    <dbReference type="NCBI Taxonomy" id="145458"/>
    <lineage>
        <taxon>Bacteria</taxon>
        <taxon>Bacillati</taxon>
        <taxon>Actinomycetota</taxon>
        <taxon>Actinomycetes</taxon>
        <taxon>Micrococcales</taxon>
        <taxon>Microbacteriaceae</taxon>
        <taxon>Rathayibacter</taxon>
    </lineage>
</organism>
<dbReference type="KEGG" id="rtx:TI83_03345"/>
<comment type="caution">
    <text evidence="1">The sequence shown here is derived from an EMBL/GenBank/DDBJ whole genome shotgun (WGS) entry which is preliminary data.</text>
</comment>
<dbReference type="PATRIC" id="fig|145458.7.peg.778"/>
<proteinExistence type="predicted"/>
<reference evidence="1 2" key="1">
    <citation type="submission" date="2015-04" db="EMBL/GenBank/DDBJ databases">
        <title>Draft genome sequence of Rathayibacter toxicus strain FH-142 (AKA 70134 or CS 32), a Western Australian isolate.</title>
        <authorList>
            <consortium name="Consortium for Microbial Forensics and Genomics (microFORGE)"/>
            <person name="Knight B.M."/>
            <person name="Roberts D.P."/>
            <person name="Lin D."/>
            <person name="Hari K."/>
            <person name="Fletcher J."/>
            <person name="Melcher U."/>
            <person name="Blagden T."/>
            <person name="Luster D.G."/>
            <person name="Sechler A.J."/>
            <person name="Schneider W.L."/>
            <person name="Winegar R.A."/>
        </authorList>
    </citation>
    <scope>NUCLEOTIDE SEQUENCE [LARGE SCALE GENOMIC DNA]</scope>
    <source>
        <strain evidence="1 2">FH142</strain>
    </source>
</reference>
<gene>
    <name evidence="1" type="ORF">VT73_04365</name>
</gene>
<dbReference type="InterPro" id="IPR021678">
    <property type="entry name" value="DUF3263"/>
</dbReference>
<evidence type="ECO:0008006" key="3">
    <source>
        <dbReference type="Google" id="ProtNLM"/>
    </source>
</evidence>
<evidence type="ECO:0000313" key="1">
    <source>
        <dbReference type="EMBL" id="KKM46450.1"/>
    </source>
</evidence>
<dbReference type="EMBL" id="LBFI01000024">
    <property type="protein sequence ID" value="KKM46450.1"/>
    <property type="molecule type" value="Genomic_DNA"/>
</dbReference>
<dbReference type="AlphaFoldDB" id="A0A0C5BUI7"/>
<keyword evidence="2" id="KW-1185">Reference proteome</keyword>
<dbReference type="STRING" id="145458.APU90_03130"/>
<name>A0A0C5BUI7_9MICO</name>
<accession>A0A0C5BUI7</accession>